<sequence>MSYMKKFPGMRPNTKNNPLHKEQAMIARMIMEMEIFHGYPEAGVNRQKNCSDSMLYRMKGNELFKGQSHSQEIHLKILERYSQSIALAPYKSEELAMAYGNRSALLQHIQKYKESIEDCNRAINITNSELLKTKLIARKLECLGALGNKSFEDEYKIALNHLAKVTLDDEVKKNFMGKIKNIDQSVLTTRNLVEDLISDKKSRKVKKQTNPSELFEHQKEIPCASTSVTIAYSKCWGRHVVATRNIQPGEIIAVEKHFHKFIFPDHLYLCCNYCTKFTWSSIPCKSCIYGVYCSKKCRAAAWEEFHQFECKIFPHMWDIAGELVAATHTARFFLNLVDKAGGIEKLRQDFLQVQKHQDPRTKGFSDDGVFYSDKARSVLGLQDYSNDCSVELEWQQAKTVTITLHHLLKETDFFKNRKGGSLTTLIPTDREIEFVGSLFLRMSYLPVTYGSQMILNKEENESDEEGKNCESAGIFLSPFCGLFNHSCDPNVRFIRSKNNETIVYAKQPIKAGEQLFRAYSGCDYLDTPKKERTDWLMKSYHFSCKCLACKNNWTRMNLPSALELLERKFKTDQIIEFHKKLQSLSQNCLLPKMTVATSLRKMFRVKGNQSQSKPVDVEEVLSMLREIAEKASVRCQEYEFLEQYVHMYYLGTFGSWLDVPEIC</sequence>
<evidence type="ECO:0000313" key="2">
    <source>
        <dbReference type="Proteomes" id="UP001239111"/>
    </source>
</evidence>
<dbReference type="EMBL" id="CM056741">
    <property type="protein sequence ID" value="KAJ8683022.1"/>
    <property type="molecule type" value="Genomic_DNA"/>
</dbReference>
<comment type="caution">
    <text evidence="1">The sequence shown here is derived from an EMBL/GenBank/DDBJ whole genome shotgun (WGS) entry which is preliminary data.</text>
</comment>
<reference evidence="1" key="1">
    <citation type="submission" date="2023-04" db="EMBL/GenBank/DDBJ databases">
        <title>A chromosome-level genome assembly of the parasitoid wasp Eretmocerus hayati.</title>
        <authorList>
            <person name="Zhong Y."/>
            <person name="Liu S."/>
            <person name="Liu Y."/>
        </authorList>
    </citation>
    <scope>NUCLEOTIDE SEQUENCE</scope>
    <source>
        <strain evidence="1">ZJU_SS_LIU_2023</strain>
    </source>
</reference>
<gene>
    <name evidence="1" type="ORF">QAD02_018814</name>
</gene>
<proteinExistence type="predicted"/>
<protein>
    <submittedName>
        <fullName evidence="1">Uncharacterized protein</fullName>
    </submittedName>
</protein>
<name>A0ACC2PKS7_9HYME</name>
<organism evidence="1 2">
    <name type="scientific">Eretmocerus hayati</name>
    <dbReference type="NCBI Taxonomy" id="131215"/>
    <lineage>
        <taxon>Eukaryota</taxon>
        <taxon>Metazoa</taxon>
        <taxon>Ecdysozoa</taxon>
        <taxon>Arthropoda</taxon>
        <taxon>Hexapoda</taxon>
        <taxon>Insecta</taxon>
        <taxon>Pterygota</taxon>
        <taxon>Neoptera</taxon>
        <taxon>Endopterygota</taxon>
        <taxon>Hymenoptera</taxon>
        <taxon>Apocrita</taxon>
        <taxon>Proctotrupomorpha</taxon>
        <taxon>Chalcidoidea</taxon>
        <taxon>Aphelinidae</taxon>
        <taxon>Aphelininae</taxon>
        <taxon>Eretmocerus</taxon>
    </lineage>
</organism>
<evidence type="ECO:0000313" key="1">
    <source>
        <dbReference type="EMBL" id="KAJ8683022.1"/>
    </source>
</evidence>
<keyword evidence="2" id="KW-1185">Reference proteome</keyword>
<accession>A0ACC2PKS7</accession>
<dbReference type="Proteomes" id="UP001239111">
    <property type="component" value="Chromosome 1"/>
</dbReference>